<keyword evidence="2" id="KW-1185">Reference proteome</keyword>
<accession>A0ACD3BCN2</accession>
<organism evidence="1 2">
    <name type="scientific">Pluteus cervinus</name>
    <dbReference type="NCBI Taxonomy" id="181527"/>
    <lineage>
        <taxon>Eukaryota</taxon>
        <taxon>Fungi</taxon>
        <taxon>Dikarya</taxon>
        <taxon>Basidiomycota</taxon>
        <taxon>Agaricomycotina</taxon>
        <taxon>Agaricomycetes</taxon>
        <taxon>Agaricomycetidae</taxon>
        <taxon>Agaricales</taxon>
        <taxon>Pluteineae</taxon>
        <taxon>Pluteaceae</taxon>
        <taxon>Pluteus</taxon>
    </lineage>
</organism>
<dbReference type="EMBL" id="ML208262">
    <property type="protein sequence ID" value="TFK75591.1"/>
    <property type="molecule type" value="Genomic_DNA"/>
</dbReference>
<sequence length="329" mass="37482">MHAATRLAWKTLIHASRWLFYSSLCVLADALDTVLSHLIPDIRCPAILLIQSSDADSLSDETVIKLIVRPRKLSPDSSAYQITSRTVAKISQDADEGATDASEANALDLVAKKTNIPVPRVHRVIKQEERYVILMDYIPGQTLAQLWPTYSIWKKSRVAFTLRRYIRQLQHLKATPATPPGPLSSQGPRICENPGIFSSMRSSLTPFASYAELAVFFNQRCKVALDHYKIPENDPSRKRRFDDSGPLVFGHQDLTPANIIVGEDGLFWIVDWSWAGYYPAWCEYATMLRQGDRKSDYNFWDCLVPFICGPYFKQEQWLSSIEVGLYYRE</sequence>
<evidence type="ECO:0000313" key="1">
    <source>
        <dbReference type="EMBL" id="TFK75591.1"/>
    </source>
</evidence>
<proteinExistence type="predicted"/>
<protein>
    <submittedName>
        <fullName evidence="1">Kinase-like protein</fullName>
    </submittedName>
</protein>
<reference evidence="1 2" key="1">
    <citation type="journal article" date="2019" name="Nat. Ecol. Evol.">
        <title>Megaphylogeny resolves global patterns of mushroom evolution.</title>
        <authorList>
            <person name="Varga T."/>
            <person name="Krizsan K."/>
            <person name="Foldi C."/>
            <person name="Dima B."/>
            <person name="Sanchez-Garcia M."/>
            <person name="Sanchez-Ramirez S."/>
            <person name="Szollosi G.J."/>
            <person name="Szarkandi J.G."/>
            <person name="Papp V."/>
            <person name="Albert L."/>
            <person name="Andreopoulos W."/>
            <person name="Angelini C."/>
            <person name="Antonin V."/>
            <person name="Barry K.W."/>
            <person name="Bougher N.L."/>
            <person name="Buchanan P."/>
            <person name="Buyck B."/>
            <person name="Bense V."/>
            <person name="Catcheside P."/>
            <person name="Chovatia M."/>
            <person name="Cooper J."/>
            <person name="Damon W."/>
            <person name="Desjardin D."/>
            <person name="Finy P."/>
            <person name="Geml J."/>
            <person name="Haridas S."/>
            <person name="Hughes K."/>
            <person name="Justo A."/>
            <person name="Karasinski D."/>
            <person name="Kautmanova I."/>
            <person name="Kiss B."/>
            <person name="Kocsube S."/>
            <person name="Kotiranta H."/>
            <person name="LaButti K.M."/>
            <person name="Lechner B.E."/>
            <person name="Liimatainen K."/>
            <person name="Lipzen A."/>
            <person name="Lukacs Z."/>
            <person name="Mihaltcheva S."/>
            <person name="Morgado L.N."/>
            <person name="Niskanen T."/>
            <person name="Noordeloos M.E."/>
            <person name="Ohm R.A."/>
            <person name="Ortiz-Santana B."/>
            <person name="Ovrebo C."/>
            <person name="Racz N."/>
            <person name="Riley R."/>
            <person name="Savchenko A."/>
            <person name="Shiryaev A."/>
            <person name="Soop K."/>
            <person name="Spirin V."/>
            <person name="Szebenyi C."/>
            <person name="Tomsovsky M."/>
            <person name="Tulloss R.E."/>
            <person name="Uehling J."/>
            <person name="Grigoriev I.V."/>
            <person name="Vagvolgyi C."/>
            <person name="Papp T."/>
            <person name="Martin F.M."/>
            <person name="Miettinen O."/>
            <person name="Hibbett D.S."/>
            <person name="Nagy L.G."/>
        </authorList>
    </citation>
    <scope>NUCLEOTIDE SEQUENCE [LARGE SCALE GENOMIC DNA]</scope>
    <source>
        <strain evidence="1 2">NL-1719</strain>
    </source>
</reference>
<gene>
    <name evidence="1" type="ORF">BDN72DRAFT_757503</name>
</gene>
<name>A0ACD3BCN2_9AGAR</name>
<evidence type="ECO:0000313" key="2">
    <source>
        <dbReference type="Proteomes" id="UP000308600"/>
    </source>
</evidence>
<dbReference type="Proteomes" id="UP000308600">
    <property type="component" value="Unassembled WGS sequence"/>
</dbReference>